<dbReference type="InterPro" id="IPR051482">
    <property type="entry name" value="Cholesterol_transport"/>
</dbReference>
<dbReference type="KEGG" id="ago:AGOS_ADR294C"/>
<evidence type="ECO:0000256" key="6">
    <source>
        <dbReference type="ARBA" id="ARBA00037847"/>
    </source>
</evidence>
<comment type="subcellular location">
    <subcellularLocation>
        <location evidence="6">Endomembrane system</location>
        <topology evidence="6">Single-pass membrane protein</topology>
    </subcellularLocation>
    <subcellularLocation>
        <location evidence="1">Endoplasmic reticulum membrane</location>
    </subcellularLocation>
</comment>
<dbReference type="eggNOG" id="KOG1032">
    <property type="taxonomic scope" value="Eukaryota"/>
</dbReference>
<feature type="region of interest" description="Disordered" evidence="7">
    <location>
        <begin position="205"/>
        <end position="238"/>
    </location>
</feature>
<dbReference type="PANTHER" id="PTHR23319:SF36">
    <property type="entry name" value="MEMBRANE-ANCHORED LIPID-BINDING PROTEIN LAM4-RELATED"/>
    <property type="match status" value="1"/>
</dbReference>
<dbReference type="GO" id="GO:0120015">
    <property type="term" value="F:sterol transfer activity"/>
    <property type="evidence" value="ECO:0000318"/>
    <property type="project" value="GO_Central"/>
</dbReference>
<feature type="compositionally biased region" description="Basic residues" evidence="7">
    <location>
        <begin position="1113"/>
        <end position="1134"/>
    </location>
</feature>
<dbReference type="CDD" id="cd13220">
    <property type="entry name" value="PH-GRAM_GRAMDC"/>
    <property type="match status" value="1"/>
</dbReference>
<evidence type="ECO:0000256" key="4">
    <source>
        <dbReference type="ARBA" id="ARBA00022989"/>
    </source>
</evidence>
<dbReference type="GO" id="GO:0032934">
    <property type="term" value="F:sterol binding"/>
    <property type="evidence" value="ECO:0000318"/>
    <property type="project" value="GO_Central"/>
</dbReference>
<dbReference type="Pfam" id="PF16016">
    <property type="entry name" value="VASt"/>
    <property type="match status" value="2"/>
</dbReference>
<feature type="compositionally biased region" description="Basic and acidic residues" evidence="7">
    <location>
        <begin position="146"/>
        <end position="157"/>
    </location>
</feature>
<feature type="region of interest" description="Disordered" evidence="7">
    <location>
        <begin position="315"/>
        <end position="334"/>
    </location>
</feature>
<keyword evidence="10" id="KW-1185">Reference proteome</keyword>
<reference evidence="10" key="2">
    <citation type="journal article" date="2013" name="G3 (Bethesda)">
        <title>Genomes of Ashbya fungi isolated from insects reveal four mating-type loci, numerous translocations, lack of transposons, and distinct gene duplications.</title>
        <authorList>
            <person name="Dietrich F.S."/>
            <person name="Voegeli S."/>
            <person name="Kuo S."/>
            <person name="Philippsen P."/>
        </authorList>
    </citation>
    <scope>GENOME REANNOTATION</scope>
    <source>
        <strain evidence="10">ATCC 10895 / CBS 109.51 / FGSC 9923 / NRRL Y-1056</strain>
    </source>
</reference>
<reference evidence="9 10" key="1">
    <citation type="journal article" date="2004" name="Science">
        <title>The Ashbya gossypii genome as a tool for mapping the ancient Saccharomyces cerevisiae genome.</title>
        <authorList>
            <person name="Dietrich F.S."/>
            <person name="Voegeli S."/>
            <person name="Brachat S."/>
            <person name="Lerch A."/>
            <person name="Gates K."/>
            <person name="Steiner S."/>
            <person name="Mohr C."/>
            <person name="Pohlmann R."/>
            <person name="Luedi P."/>
            <person name="Choi S."/>
            <person name="Wing R.A."/>
            <person name="Flavier A."/>
            <person name="Gaffney T.D."/>
            <person name="Philippsen P."/>
        </authorList>
    </citation>
    <scope>NUCLEOTIDE SEQUENCE [LARGE SCALE GENOMIC DNA]</scope>
    <source>
        <strain evidence="10">ATCC 10895 / CBS 109.51 / FGSC 9923 / NRRL Y-1056</strain>
    </source>
</reference>
<feature type="domain" description="VASt" evidence="8">
    <location>
        <begin position="740"/>
        <end position="906"/>
    </location>
</feature>
<dbReference type="FunCoup" id="Q759H0">
    <property type="interactions" value="99"/>
</dbReference>
<keyword evidence="3" id="KW-0812">Transmembrane</keyword>
<comment type="similarity">
    <text evidence="2">Belongs to the YSP2 family.</text>
</comment>
<evidence type="ECO:0000313" key="9">
    <source>
        <dbReference type="EMBL" id="AAS52215.2"/>
    </source>
</evidence>
<dbReference type="RefSeq" id="NP_984391.2">
    <property type="nucleotide sequence ID" value="NM_209744.2"/>
</dbReference>
<dbReference type="EMBL" id="AE016817">
    <property type="protein sequence ID" value="AAS52215.2"/>
    <property type="molecule type" value="Genomic_DNA"/>
</dbReference>
<accession>Q759H0</accession>
<keyword evidence="5" id="KW-0472">Membrane</keyword>
<feature type="region of interest" description="Disordered" evidence="7">
    <location>
        <begin position="1112"/>
        <end position="1142"/>
    </location>
</feature>
<evidence type="ECO:0000256" key="3">
    <source>
        <dbReference type="ARBA" id="ARBA00022692"/>
    </source>
</evidence>
<dbReference type="GeneID" id="4620553"/>
<dbReference type="InterPro" id="IPR011993">
    <property type="entry name" value="PH-like_dom_sf"/>
</dbReference>
<dbReference type="InterPro" id="IPR004182">
    <property type="entry name" value="GRAM"/>
</dbReference>
<dbReference type="SMART" id="SM00568">
    <property type="entry name" value="GRAM"/>
    <property type="match status" value="1"/>
</dbReference>
<gene>
    <name evidence="9" type="ORF">AGOS_ADR294C</name>
</gene>
<feature type="compositionally biased region" description="Acidic residues" evidence="7">
    <location>
        <begin position="676"/>
        <end position="687"/>
    </location>
</feature>
<dbReference type="GO" id="GO:0005789">
    <property type="term" value="C:endoplasmic reticulum membrane"/>
    <property type="evidence" value="ECO:0000318"/>
    <property type="project" value="GO_Central"/>
</dbReference>
<dbReference type="GO" id="GO:0032366">
    <property type="term" value="P:intracellular sterol transport"/>
    <property type="evidence" value="ECO:0000318"/>
    <property type="project" value="GO_Central"/>
</dbReference>
<feature type="region of interest" description="Disordered" evidence="7">
    <location>
        <begin position="647"/>
        <end position="696"/>
    </location>
</feature>
<evidence type="ECO:0000256" key="2">
    <source>
        <dbReference type="ARBA" id="ARBA00006582"/>
    </source>
</evidence>
<evidence type="ECO:0000313" key="10">
    <source>
        <dbReference type="Proteomes" id="UP000000591"/>
    </source>
</evidence>
<dbReference type="PANTHER" id="PTHR23319">
    <property type="entry name" value="GRAM DOMAIN CONTAINING 1B, ISOFORM E"/>
    <property type="match status" value="1"/>
</dbReference>
<evidence type="ECO:0000259" key="8">
    <source>
        <dbReference type="PROSITE" id="PS51778"/>
    </source>
</evidence>
<dbReference type="PROSITE" id="PS51778">
    <property type="entry name" value="VAST"/>
    <property type="match status" value="2"/>
</dbReference>
<name>Q759H0_EREGS</name>
<evidence type="ECO:0000256" key="7">
    <source>
        <dbReference type="SAM" id="MobiDB-lite"/>
    </source>
</evidence>
<dbReference type="Pfam" id="PF02893">
    <property type="entry name" value="GRAM"/>
    <property type="match status" value="1"/>
</dbReference>
<keyword evidence="4" id="KW-1133">Transmembrane helix</keyword>
<feature type="region of interest" description="Disordered" evidence="7">
    <location>
        <begin position="278"/>
        <end position="298"/>
    </location>
</feature>
<dbReference type="GO" id="GO:0032541">
    <property type="term" value="C:cortical endoplasmic reticulum"/>
    <property type="evidence" value="ECO:0000318"/>
    <property type="project" value="GO_Central"/>
</dbReference>
<dbReference type="OMA" id="PNAIAIH"/>
<dbReference type="Proteomes" id="UP000000591">
    <property type="component" value="Chromosome IV"/>
</dbReference>
<feature type="region of interest" description="Disordered" evidence="7">
    <location>
        <begin position="378"/>
        <end position="399"/>
    </location>
</feature>
<dbReference type="GO" id="GO:0140268">
    <property type="term" value="C:endoplasmic reticulum-plasma membrane contact site"/>
    <property type="evidence" value="ECO:0000318"/>
    <property type="project" value="GO_Central"/>
</dbReference>
<proteinExistence type="inferred from homology"/>
<feature type="region of interest" description="Disordered" evidence="7">
    <location>
        <begin position="1"/>
        <end position="71"/>
    </location>
</feature>
<dbReference type="GO" id="GO:0005739">
    <property type="term" value="C:mitochondrion"/>
    <property type="evidence" value="ECO:0000318"/>
    <property type="project" value="GO_Central"/>
</dbReference>
<dbReference type="OrthoDB" id="2162691at2759"/>
<dbReference type="HOGENOM" id="CLU_002908_0_0_1"/>
<feature type="domain" description="VASt" evidence="8">
    <location>
        <begin position="946"/>
        <end position="1114"/>
    </location>
</feature>
<feature type="region of interest" description="Disordered" evidence="7">
    <location>
        <begin position="121"/>
        <end position="169"/>
    </location>
</feature>
<sequence>MAEQRKRSRSLRESARALFKKHTGEGRRKGRASSAKRRVATRNGERRTGPEAGDVEVAAGEGSDVESRVSGAESWLMSRPVVYANSTNSSLRLGWGGRDAASWHSGGHSNSSSLSMPIEMSARHSHVRSGAGGEPAGAGQSTRSDAGYKEDTEDKFSDITPFDQDGTGKHRYGNFFSGAEELGNGGILSSFLSAAQNAAQHLISKSPLSATKHGSPGSITSQTEHQKAPARPADSMEKHSSFLKHLDFMLSSTPAYQSLTKENMGALDDAHGKYIDTTTPLLQDGDEDLSPDLDNSRQKFEDSLSPQIIVDFHSHNNPENQVKDPTAGSKADPLVPRETTVSGFGDGDLTLDYFDNPGEEPLLTEQLPNRVLAISTERSHHNSQAQSAANGQSPMTRQRGLTLPTKGVYGKYGYEAHRFSPSPTRSLSGVNLRKNTEPRPVSRSQVICVEENENQPVRRASTLVLPSPPSRLKRSTSFTSGSKVSEYLKVHKNSLQSAISTPSSPYEKARQTESSPYELEDVEYASARKNFDFHSLFKDTEVSSSEKLLTDYSCAWSKDILLQGRLYISTEHICFYSNILGYVSVVVIPLKEVVQIEKKNTAGIFPNAIAIHTLQKKYVFASFISRDTTFDLITNVWNQIILGPNANKTTSNQDDKDSGPNLEYQLKNDSDIDQSSAEEDSSSDSDGYESSASDAALSAMDEESAYSVPSLGAAENTIDIPSLGPLEHAPTFPQYAQHSDERKIREEVFPSPLGKIVNILYGENTDYFHQILKAQKNYDISTISPLIETKVRSYEFCKPLSGPIGPSKAVCYITETIEHYDLDDYVQVVQISKTPDIPSGNSFYVKTVTILSWAPNNGTRISVYAGIEWTGKSWIKSAVEKGTFEGVTMSSKTMFETVNHLLKVSNNKSSLRLAVSNKSTTDIPNNLPTIGPSTHPPTKNTYTKQPGDVIVDDSISIAAPLGVVYKLLFGEDTSYLQKILEKQANHNISAIPSEFSDNVREYEYIKPLNNPVGPKQTRCLIQEKILHCDVNSHIVVEQITKTPDVPSGGAFEIHTRFYLSWGKDNSTNMLVVTNIVWNGRCWIKGAIEKGSLDGQRLSTKIVVEELKAIVSKHGTKERHTPRKKTRRSKKRKSSKAGVSSTPSQFVSVGFKKKIAGIFGSLYACSSQNKVIVLLSLLLLVSLSHMLSRGTRNVQLVKPGRVIIDGIEYSYSPSEGSLYCASNMNSGNTDRTVVTSAEYGLWDWVDNRNSASVNKATPQLRDSMEEMALNHRRQELEEAVRIAEYEIQELKRKIDLLF</sequence>
<feature type="compositionally biased region" description="Polar residues" evidence="7">
    <location>
        <begin position="382"/>
        <end position="396"/>
    </location>
</feature>
<dbReference type="Gene3D" id="2.30.29.30">
    <property type="entry name" value="Pleckstrin-homology domain (PH domain)/Phosphotyrosine-binding domain (PTB)"/>
    <property type="match status" value="1"/>
</dbReference>
<organism evidence="9 10">
    <name type="scientific">Eremothecium gossypii (strain ATCC 10895 / CBS 109.51 / FGSC 9923 / NRRL Y-1056)</name>
    <name type="common">Yeast</name>
    <name type="synonym">Ashbya gossypii</name>
    <dbReference type="NCBI Taxonomy" id="284811"/>
    <lineage>
        <taxon>Eukaryota</taxon>
        <taxon>Fungi</taxon>
        <taxon>Dikarya</taxon>
        <taxon>Ascomycota</taxon>
        <taxon>Saccharomycotina</taxon>
        <taxon>Saccharomycetes</taxon>
        <taxon>Saccharomycetales</taxon>
        <taxon>Saccharomycetaceae</taxon>
        <taxon>Eremothecium</taxon>
    </lineage>
</organism>
<feature type="compositionally biased region" description="Basic residues" evidence="7">
    <location>
        <begin position="28"/>
        <end position="40"/>
    </location>
</feature>
<protein>
    <submittedName>
        <fullName evidence="9">ADR294Cp</fullName>
    </submittedName>
</protein>
<dbReference type="InterPro" id="IPR031968">
    <property type="entry name" value="VASt"/>
</dbReference>
<evidence type="ECO:0000256" key="1">
    <source>
        <dbReference type="ARBA" id="ARBA00004586"/>
    </source>
</evidence>
<dbReference type="InParanoid" id="Q759H0"/>
<dbReference type="GO" id="GO:0005886">
    <property type="term" value="C:plasma membrane"/>
    <property type="evidence" value="ECO:0000318"/>
    <property type="project" value="GO_Central"/>
</dbReference>
<evidence type="ECO:0000256" key="5">
    <source>
        <dbReference type="ARBA" id="ARBA00023136"/>
    </source>
</evidence>